<dbReference type="CDD" id="cd00082">
    <property type="entry name" value="HisKA"/>
    <property type="match status" value="1"/>
</dbReference>
<dbReference type="Gene3D" id="3.30.450.20">
    <property type="entry name" value="PAS domain"/>
    <property type="match status" value="1"/>
</dbReference>
<evidence type="ECO:0000256" key="2">
    <source>
        <dbReference type="ARBA" id="ARBA00012438"/>
    </source>
</evidence>
<dbReference type="PROSITE" id="PS50109">
    <property type="entry name" value="HIS_KIN"/>
    <property type="match status" value="1"/>
</dbReference>
<dbReference type="OrthoDB" id="505470at2"/>
<keyword evidence="4" id="KW-0808">Transferase</keyword>
<dbReference type="PANTHER" id="PTHR43065">
    <property type="entry name" value="SENSOR HISTIDINE KINASE"/>
    <property type="match status" value="1"/>
</dbReference>
<evidence type="ECO:0000313" key="11">
    <source>
        <dbReference type="Proteomes" id="UP000199520"/>
    </source>
</evidence>
<protein>
    <recommendedName>
        <fullName evidence="2">histidine kinase</fullName>
        <ecNumber evidence="2">2.7.13.3</ecNumber>
    </recommendedName>
</protein>
<evidence type="ECO:0000256" key="5">
    <source>
        <dbReference type="ARBA" id="ARBA00022741"/>
    </source>
</evidence>
<proteinExistence type="predicted"/>
<evidence type="ECO:0000256" key="8">
    <source>
        <dbReference type="ARBA" id="ARBA00023012"/>
    </source>
</evidence>
<accession>A0A1I4NEM3</accession>
<keyword evidence="8" id="KW-0902">Two-component regulatory system</keyword>
<dbReference type="Pfam" id="PF00512">
    <property type="entry name" value="HisKA"/>
    <property type="match status" value="1"/>
</dbReference>
<evidence type="ECO:0000256" key="4">
    <source>
        <dbReference type="ARBA" id="ARBA00022679"/>
    </source>
</evidence>
<dbReference type="PRINTS" id="PR00344">
    <property type="entry name" value="BCTRLSENSOR"/>
</dbReference>
<evidence type="ECO:0000313" key="10">
    <source>
        <dbReference type="EMBL" id="SFM13653.1"/>
    </source>
</evidence>
<dbReference type="Proteomes" id="UP000199520">
    <property type="component" value="Unassembled WGS sequence"/>
</dbReference>
<dbReference type="PANTHER" id="PTHR43065:SF46">
    <property type="entry name" value="C4-DICARBOXYLATE TRANSPORT SENSOR PROTEIN DCTB"/>
    <property type="match status" value="1"/>
</dbReference>
<keyword evidence="5" id="KW-0547">Nucleotide-binding</keyword>
<dbReference type="SMART" id="SM00388">
    <property type="entry name" value="HisKA"/>
    <property type="match status" value="1"/>
</dbReference>
<dbReference type="InterPro" id="IPR036097">
    <property type="entry name" value="HisK_dim/P_sf"/>
</dbReference>
<dbReference type="InterPro" id="IPR003661">
    <property type="entry name" value="HisK_dim/P_dom"/>
</dbReference>
<dbReference type="InterPro" id="IPR035965">
    <property type="entry name" value="PAS-like_dom_sf"/>
</dbReference>
<evidence type="ECO:0000256" key="7">
    <source>
        <dbReference type="ARBA" id="ARBA00022840"/>
    </source>
</evidence>
<name>A0A1I4NEM3_9FIRM</name>
<evidence type="ECO:0000256" key="1">
    <source>
        <dbReference type="ARBA" id="ARBA00000085"/>
    </source>
</evidence>
<feature type="domain" description="Histidine kinase" evidence="9">
    <location>
        <begin position="246"/>
        <end position="450"/>
    </location>
</feature>
<dbReference type="InterPro" id="IPR036890">
    <property type="entry name" value="HATPase_C_sf"/>
</dbReference>
<dbReference type="Gene3D" id="1.10.287.130">
    <property type="match status" value="1"/>
</dbReference>
<dbReference type="EMBL" id="FOTS01000045">
    <property type="protein sequence ID" value="SFM13653.1"/>
    <property type="molecule type" value="Genomic_DNA"/>
</dbReference>
<comment type="catalytic activity">
    <reaction evidence="1">
        <text>ATP + protein L-histidine = ADP + protein N-phospho-L-histidine.</text>
        <dbReference type="EC" id="2.7.13.3"/>
    </reaction>
</comment>
<evidence type="ECO:0000256" key="3">
    <source>
        <dbReference type="ARBA" id="ARBA00022553"/>
    </source>
</evidence>
<organism evidence="10 11">
    <name type="scientific">Pelosinus propionicus DSM 13327</name>
    <dbReference type="NCBI Taxonomy" id="1123291"/>
    <lineage>
        <taxon>Bacteria</taxon>
        <taxon>Bacillati</taxon>
        <taxon>Bacillota</taxon>
        <taxon>Negativicutes</taxon>
        <taxon>Selenomonadales</taxon>
        <taxon>Sporomusaceae</taxon>
        <taxon>Pelosinus</taxon>
    </lineage>
</organism>
<gene>
    <name evidence="10" type="ORF">SAMN04490355_10456</name>
</gene>
<reference evidence="11" key="1">
    <citation type="submission" date="2016-10" db="EMBL/GenBank/DDBJ databases">
        <authorList>
            <person name="Varghese N."/>
            <person name="Submissions S."/>
        </authorList>
    </citation>
    <scope>NUCLEOTIDE SEQUENCE [LARGE SCALE GENOMIC DNA]</scope>
    <source>
        <strain evidence="11">DSM 13327</strain>
    </source>
</reference>
<dbReference type="EC" id="2.7.13.3" evidence="2"/>
<evidence type="ECO:0000256" key="6">
    <source>
        <dbReference type="ARBA" id="ARBA00022777"/>
    </source>
</evidence>
<keyword evidence="3" id="KW-0597">Phosphoprotein</keyword>
<dbReference type="InterPro" id="IPR003594">
    <property type="entry name" value="HATPase_dom"/>
</dbReference>
<dbReference type="SUPFAM" id="SSF55874">
    <property type="entry name" value="ATPase domain of HSP90 chaperone/DNA topoisomerase II/histidine kinase"/>
    <property type="match status" value="1"/>
</dbReference>
<dbReference type="AlphaFoldDB" id="A0A1I4NEM3"/>
<dbReference type="GO" id="GO:0005524">
    <property type="term" value="F:ATP binding"/>
    <property type="evidence" value="ECO:0007669"/>
    <property type="project" value="UniProtKB-KW"/>
</dbReference>
<dbReference type="SUPFAM" id="SSF47384">
    <property type="entry name" value="Homodimeric domain of signal transducing histidine kinase"/>
    <property type="match status" value="1"/>
</dbReference>
<dbReference type="InterPro" id="IPR004358">
    <property type="entry name" value="Sig_transdc_His_kin-like_C"/>
</dbReference>
<dbReference type="RefSeq" id="WP_090941473.1">
    <property type="nucleotide sequence ID" value="NZ_FOTS01000045.1"/>
</dbReference>
<dbReference type="SUPFAM" id="SSF55785">
    <property type="entry name" value="PYP-like sensor domain (PAS domain)"/>
    <property type="match status" value="1"/>
</dbReference>
<dbReference type="InterPro" id="IPR005467">
    <property type="entry name" value="His_kinase_dom"/>
</dbReference>
<dbReference type="Pfam" id="PF02518">
    <property type="entry name" value="HATPase_c"/>
    <property type="match status" value="1"/>
</dbReference>
<keyword evidence="7" id="KW-0067">ATP-binding</keyword>
<evidence type="ECO:0000259" key="9">
    <source>
        <dbReference type="PROSITE" id="PS50109"/>
    </source>
</evidence>
<dbReference type="GO" id="GO:0000155">
    <property type="term" value="F:phosphorelay sensor kinase activity"/>
    <property type="evidence" value="ECO:0007669"/>
    <property type="project" value="InterPro"/>
</dbReference>
<dbReference type="Gene3D" id="3.30.565.10">
    <property type="entry name" value="Histidine kinase-like ATPase, C-terminal domain"/>
    <property type="match status" value="1"/>
</dbReference>
<dbReference type="SMART" id="SM00387">
    <property type="entry name" value="HATPase_c"/>
    <property type="match status" value="1"/>
</dbReference>
<sequence length="453" mass="51622">MSVLAKVTNPIDCIAQNRCNNPEDEKGSKNTLRALLAMIQELAKVITLVPNLRCNHRSYHESTALEEAGLHDKGIPECRRISIKKAKLIRYKKKLPIHKNRFCNKADQMEKAFRELFHCSPCPMALISVDTQNIITANDHFVKVTGQDYETILKWNIDTLKDMISPMDYRHIRKRLIQQQSVENYTCRLNMKSQHANVIILNVRYLMVHEQNMLLLAIVDISETIELKQHIERLSCLNLVGQLAASIGHEIRNPMTTVRGYLRYMQRKAIFSTFTEQFSMMICELDRANEIITDFLTLAKNRVNGSAMQNLNKIVEDIGPLMEAMGSEVGHSIEFVLQPIPDLLVDKIDIHKVLINLVKNGFEAMSDKGKVVVSTFKDERYIVLQVTDEGKGISKDILEKLGTPFFTTKEKGTGLGLSVCYQIAARHNAFIDIETNTTGSTFSLKFPYNHEKI</sequence>
<keyword evidence="11" id="KW-1185">Reference proteome</keyword>
<keyword evidence="6" id="KW-0418">Kinase</keyword>
<dbReference type="STRING" id="1123291.SAMN04490355_10456"/>